<keyword evidence="5" id="KW-1185">Reference proteome</keyword>
<keyword evidence="1" id="KW-0812">Transmembrane</keyword>
<evidence type="ECO:0000259" key="2">
    <source>
        <dbReference type="Pfam" id="PF07853"/>
    </source>
</evidence>
<feature type="transmembrane region" description="Helical" evidence="1">
    <location>
        <begin position="114"/>
        <end position="135"/>
    </location>
</feature>
<feature type="transmembrane region" description="Helical" evidence="1">
    <location>
        <begin position="141"/>
        <end position="162"/>
    </location>
</feature>
<dbReference type="InterPro" id="IPR043831">
    <property type="entry name" value="DUF5808"/>
</dbReference>
<evidence type="ECO:0000256" key="1">
    <source>
        <dbReference type="SAM" id="Phobius"/>
    </source>
</evidence>
<accession>A0ABT9INY8</accession>
<gene>
    <name evidence="4" type="ORF">Q9R02_07710</name>
</gene>
<dbReference type="Pfam" id="PF19124">
    <property type="entry name" value="DUF5808"/>
    <property type="match status" value="1"/>
</dbReference>
<feature type="domain" description="DUF1648" evidence="2">
    <location>
        <begin position="22"/>
        <end position="69"/>
    </location>
</feature>
<proteinExistence type="predicted"/>
<sequence length="244" mass="26205">MERAPGTAKVMIPFWWLAGAGLLILVALAVGIGVYASLPATVPTHWGADGRPDRFAAKSVWSVFGPLIMAAATGLFIVLLTLVIPAMPVRGVPSGDPAWDAQRLTVARESGSSLLGQLMFCIVASMCWISMASWVLPERPWTITVGGALLLVAVAVLLLRFLRKWGRLERERPEGTPSVLSATDDGHWKAKVFYVNKENPRFLVPRRYGVGWTMNLGHPAGAVLGGVLLVFLVGTVALLLSQAV</sequence>
<dbReference type="Pfam" id="PF07853">
    <property type="entry name" value="DUF1648"/>
    <property type="match status" value="1"/>
</dbReference>
<evidence type="ECO:0000313" key="5">
    <source>
        <dbReference type="Proteomes" id="UP001232725"/>
    </source>
</evidence>
<feature type="transmembrane region" description="Helical" evidence="1">
    <location>
        <begin position="216"/>
        <end position="240"/>
    </location>
</feature>
<dbReference type="Proteomes" id="UP001232725">
    <property type="component" value="Unassembled WGS sequence"/>
</dbReference>
<organism evidence="4 5">
    <name type="scientific">Arthrobacter horti</name>
    <dbReference type="NCBI Taxonomy" id="3068273"/>
    <lineage>
        <taxon>Bacteria</taxon>
        <taxon>Bacillati</taxon>
        <taxon>Actinomycetota</taxon>
        <taxon>Actinomycetes</taxon>
        <taxon>Micrococcales</taxon>
        <taxon>Micrococcaceae</taxon>
        <taxon>Arthrobacter</taxon>
    </lineage>
</organism>
<name>A0ABT9INY8_9MICC</name>
<dbReference type="EMBL" id="JAVALS010000003">
    <property type="protein sequence ID" value="MDP5227032.1"/>
    <property type="molecule type" value="Genomic_DNA"/>
</dbReference>
<comment type="caution">
    <text evidence="4">The sequence shown here is derived from an EMBL/GenBank/DDBJ whole genome shotgun (WGS) entry which is preliminary data.</text>
</comment>
<dbReference type="InterPro" id="IPR012867">
    <property type="entry name" value="DUF1648"/>
</dbReference>
<dbReference type="PANTHER" id="PTHR37810:SF5">
    <property type="entry name" value="IMMUNITY PROTEIN SDPI"/>
    <property type="match status" value="1"/>
</dbReference>
<protein>
    <submittedName>
        <fullName evidence="4">DUF1648 domain-containing protein</fullName>
    </submittedName>
</protein>
<evidence type="ECO:0000259" key="3">
    <source>
        <dbReference type="Pfam" id="PF19124"/>
    </source>
</evidence>
<feature type="transmembrane region" description="Helical" evidence="1">
    <location>
        <begin position="12"/>
        <end position="36"/>
    </location>
</feature>
<dbReference type="PANTHER" id="PTHR37810">
    <property type="entry name" value="IMMUNITY PROTEIN SDPI"/>
    <property type="match status" value="1"/>
</dbReference>
<keyword evidence="1" id="KW-1133">Transmembrane helix</keyword>
<dbReference type="RefSeq" id="WP_305996071.1">
    <property type="nucleotide sequence ID" value="NZ_JAVALS010000003.1"/>
</dbReference>
<reference evidence="4 5" key="1">
    <citation type="submission" date="2023-08" db="EMBL/GenBank/DDBJ databases">
        <title>Arthrobacter horti sp. nov., isolated from forest soil.</title>
        <authorList>
            <person name="Park M."/>
        </authorList>
    </citation>
    <scope>NUCLEOTIDE SEQUENCE [LARGE SCALE GENOMIC DNA]</scope>
    <source>
        <strain evidence="4 5">YJM1</strain>
    </source>
</reference>
<keyword evidence="1" id="KW-0472">Membrane</keyword>
<feature type="transmembrane region" description="Helical" evidence="1">
    <location>
        <begin position="60"/>
        <end position="84"/>
    </location>
</feature>
<feature type="domain" description="DUF5808" evidence="3">
    <location>
        <begin position="197"/>
        <end position="221"/>
    </location>
</feature>
<evidence type="ECO:0000313" key="4">
    <source>
        <dbReference type="EMBL" id="MDP5227032.1"/>
    </source>
</evidence>